<evidence type="ECO:0000313" key="2">
    <source>
        <dbReference type="EMBL" id="KAF9470665.1"/>
    </source>
</evidence>
<protein>
    <submittedName>
        <fullName evidence="2">Uncharacterized protein</fullName>
    </submittedName>
</protein>
<dbReference type="OrthoDB" id="3064537at2759"/>
<dbReference type="AlphaFoldDB" id="A0A9P6CQZ2"/>
<name>A0A9P6CQZ2_9AGAR</name>
<evidence type="ECO:0000256" key="1">
    <source>
        <dbReference type="SAM" id="MobiDB-lite"/>
    </source>
</evidence>
<evidence type="ECO:0000313" key="3">
    <source>
        <dbReference type="Proteomes" id="UP000807469"/>
    </source>
</evidence>
<organism evidence="2 3">
    <name type="scientific">Pholiota conissans</name>
    <dbReference type="NCBI Taxonomy" id="109636"/>
    <lineage>
        <taxon>Eukaryota</taxon>
        <taxon>Fungi</taxon>
        <taxon>Dikarya</taxon>
        <taxon>Basidiomycota</taxon>
        <taxon>Agaricomycotina</taxon>
        <taxon>Agaricomycetes</taxon>
        <taxon>Agaricomycetidae</taxon>
        <taxon>Agaricales</taxon>
        <taxon>Agaricineae</taxon>
        <taxon>Strophariaceae</taxon>
        <taxon>Pholiota</taxon>
    </lineage>
</organism>
<reference evidence="2" key="1">
    <citation type="submission" date="2020-11" db="EMBL/GenBank/DDBJ databases">
        <authorList>
            <consortium name="DOE Joint Genome Institute"/>
            <person name="Ahrendt S."/>
            <person name="Riley R."/>
            <person name="Andreopoulos W."/>
            <person name="Labutti K."/>
            <person name="Pangilinan J."/>
            <person name="Ruiz-Duenas F.J."/>
            <person name="Barrasa J.M."/>
            <person name="Sanchez-Garcia M."/>
            <person name="Camarero S."/>
            <person name="Miyauchi S."/>
            <person name="Serrano A."/>
            <person name="Linde D."/>
            <person name="Babiker R."/>
            <person name="Drula E."/>
            <person name="Ayuso-Fernandez I."/>
            <person name="Pacheco R."/>
            <person name="Padilla G."/>
            <person name="Ferreira P."/>
            <person name="Barriuso J."/>
            <person name="Kellner H."/>
            <person name="Castanera R."/>
            <person name="Alfaro M."/>
            <person name="Ramirez L."/>
            <person name="Pisabarro A.G."/>
            <person name="Kuo A."/>
            <person name="Tritt A."/>
            <person name="Lipzen A."/>
            <person name="He G."/>
            <person name="Yan M."/>
            <person name="Ng V."/>
            <person name="Cullen D."/>
            <person name="Martin F."/>
            <person name="Rosso M.-N."/>
            <person name="Henrissat B."/>
            <person name="Hibbett D."/>
            <person name="Martinez A.T."/>
            <person name="Grigoriev I.V."/>
        </authorList>
    </citation>
    <scope>NUCLEOTIDE SEQUENCE</scope>
    <source>
        <strain evidence="2">CIRM-BRFM 674</strain>
    </source>
</reference>
<gene>
    <name evidence="2" type="ORF">BDN70DRAFT_939522</name>
</gene>
<feature type="region of interest" description="Disordered" evidence="1">
    <location>
        <begin position="271"/>
        <end position="337"/>
    </location>
</feature>
<accession>A0A9P6CQZ2</accession>
<keyword evidence="3" id="KW-1185">Reference proteome</keyword>
<dbReference type="Proteomes" id="UP000807469">
    <property type="component" value="Unassembled WGS sequence"/>
</dbReference>
<dbReference type="EMBL" id="MU155887">
    <property type="protein sequence ID" value="KAF9470665.1"/>
    <property type="molecule type" value="Genomic_DNA"/>
</dbReference>
<feature type="compositionally biased region" description="Polar residues" evidence="1">
    <location>
        <begin position="275"/>
        <end position="292"/>
    </location>
</feature>
<sequence length="342" mass="38810">MAEHTEVDESPLTFNGPLHRSRLLQHGNYAASDGFPYLWKWKQGRGSLPSKLIVDGEEGECEDVYCRVVGTVSPDDRLFLEPHGNFNPAFETPIMAKSKLQFTLTKPSDPDFGQDYTLAYRRLEAVQDAIAHGPDRSWFLNDGTMRFSFPLWEKKIEGNNGPEETALTEHYTVRDDLMDEKRKTQENHQICIMRVSRWKQNKLIEPAQFASTMTGALVEVTFVLRHYFYKERQGSKVSKDTNSYTAQVHEIIILNSAPPRVRTPFQNRRVGGAISVSQSPKKTPSKETTPSRGEQVAAANAFGPQTPTREKRKRTDDEPAASTPSKKGKEKEVRLTIFHVQV</sequence>
<comment type="caution">
    <text evidence="2">The sequence shown here is derived from an EMBL/GenBank/DDBJ whole genome shotgun (WGS) entry which is preliminary data.</text>
</comment>
<proteinExistence type="predicted"/>